<dbReference type="Proteomes" id="UP000823660">
    <property type="component" value="Unassembled WGS sequence"/>
</dbReference>
<organism evidence="2 3">
    <name type="scientific">Candidatus Cryptobacteroides faecipullorum</name>
    <dbReference type="NCBI Taxonomy" id="2840764"/>
    <lineage>
        <taxon>Bacteria</taxon>
        <taxon>Pseudomonadati</taxon>
        <taxon>Bacteroidota</taxon>
        <taxon>Bacteroidia</taxon>
        <taxon>Bacteroidales</taxon>
        <taxon>Candidatus Cryptobacteroides</taxon>
    </lineage>
</organism>
<feature type="domain" description="BACON" evidence="1">
    <location>
        <begin position="150"/>
        <end position="191"/>
    </location>
</feature>
<dbReference type="Gene3D" id="2.60.40.10">
    <property type="entry name" value="Immunoglobulins"/>
    <property type="match status" value="2"/>
</dbReference>
<dbReference type="EMBL" id="JADIMH010000012">
    <property type="protein sequence ID" value="MBO8466618.1"/>
    <property type="molecule type" value="Genomic_DNA"/>
</dbReference>
<dbReference type="AlphaFoldDB" id="A0A9D9I7L6"/>
<proteinExistence type="predicted"/>
<feature type="domain" description="BACON" evidence="1">
    <location>
        <begin position="56"/>
        <end position="108"/>
    </location>
</feature>
<dbReference type="PROSITE" id="PS51257">
    <property type="entry name" value="PROKAR_LIPOPROTEIN"/>
    <property type="match status" value="1"/>
</dbReference>
<accession>A0A9D9I7L6</accession>
<dbReference type="InterPro" id="IPR024361">
    <property type="entry name" value="BACON"/>
</dbReference>
<evidence type="ECO:0000259" key="1">
    <source>
        <dbReference type="Pfam" id="PF13004"/>
    </source>
</evidence>
<protein>
    <submittedName>
        <fullName evidence="2">BACON domain-containing protein</fullName>
    </submittedName>
</protein>
<evidence type="ECO:0000313" key="2">
    <source>
        <dbReference type="EMBL" id="MBO8466618.1"/>
    </source>
</evidence>
<dbReference type="InterPro" id="IPR013783">
    <property type="entry name" value="Ig-like_fold"/>
</dbReference>
<comment type="caution">
    <text evidence="2">The sequence shown here is derived from an EMBL/GenBank/DDBJ whole genome shotgun (WGS) entry which is preliminary data.</text>
</comment>
<reference evidence="2" key="1">
    <citation type="submission" date="2020-10" db="EMBL/GenBank/DDBJ databases">
        <authorList>
            <person name="Gilroy R."/>
        </authorList>
    </citation>
    <scope>NUCLEOTIDE SEQUENCE</scope>
    <source>
        <strain evidence="2">B1-15692</strain>
    </source>
</reference>
<sequence length="377" mass="40102">MKPLLAILTALAAVLFAGCSEQTKDSIADVIIVSQDKIAFDENGGTATVSVACPSEWTADCSADWIELVPEENTLLVTAQANPTGQGRTASIALQTGADLQEISVSQAWSGSLVQLQVNAPEALEVISGGEEFAFSVSSNCEWTVGLADETDTWISYSADYENGVVEVSVAANDTGESRSGEIVVSSTDGSIVESAAVAFSQMSKSDDPYYKMTGNFSLFAENWYRGDGYLDAPGVATQCTIEEKVYPDSLVIKNLFTDGTEIAAAYDKNTHLMTIDLGRLCMMINLTGGGFRAYYPVAIDLTSRGFTSKKVTGEYGEGTDENGVTKPAIILSGFDAPYNAFGLIASEGASYAFISDLYYAVGEMYLLKADDTKVTD</sequence>
<name>A0A9D9I7L6_9BACT</name>
<reference evidence="2" key="2">
    <citation type="journal article" date="2021" name="PeerJ">
        <title>Extensive microbial diversity within the chicken gut microbiome revealed by metagenomics and culture.</title>
        <authorList>
            <person name="Gilroy R."/>
            <person name="Ravi A."/>
            <person name="Getino M."/>
            <person name="Pursley I."/>
            <person name="Horton D.L."/>
            <person name="Alikhan N.F."/>
            <person name="Baker D."/>
            <person name="Gharbi K."/>
            <person name="Hall N."/>
            <person name="Watson M."/>
            <person name="Adriaenssens E.M."/>
            <person name="Foster-Nyarko E."/>
            <person name="Jarju S."/>
            <person name="Secka A."/>
            <person name="Antonio M."/>
            <person name="Oren A."/>
            <person name="Chaudhuri R.R."/>
            <person name="La Ragione R."/>
            <person name="Hildebrand F."/>
            <person name="Pallen M.J."/>
        </authorList>
    </citation>
    <scope>NUCLEOTIDE SEQUENCE</scope>
    <source>
        <strain evidence="2">B1-15692</strain>
    </source>
</reference>
<evidence type="ECO:0000313" key="3">
    <source>
        <dbReference type="Proteomes" id="UP000823660"/>
    </source>
</evidence>
<gene>
    <name evidence="2" type="ORF">IAB99_02485</name>
</gene>
<dbReference type="CDD" id="cd14948">
    <property type="entry name" value="BACON"/>
    <property type="match status" value="2"/>
</dbReference>
<dbReference type="Pfam" id="PF13004">
    <property type="entry name" value="BACON"/>
    <property type="match status" value="2"/>
</dbReference>